<feature type="non-terminal residue" evidence="2">
    <location>
        <position position="1"/>
    </location>
</feature>
<comment type="caution">
    <text evidence="2">The sequence shown here is derived from an EMBL/GenBank/DDBJ whole genome shotgun (WGS) entry which is preliminary data.</text>
</comment>
<evidence type="ECO:0000256" key="1">
    <source>
        <dbReference type="SAM" id="Coils"/>
    </source>
</evidence>
<feature type="coiled-coil region" evidence="1">
    <location>
        <begin position="75"/>
        <end position="102"/>
    </location>
</feature>
<evidence type="ECO:0000313" key="2">
    <source>
        <dbReference type="EMBL" id="CAG8845184.1"/>
    </source>
</evidence>
<dbReference type="Proteomes" id="UP000789901">
    <property type="component" value="Unassembled WGS sequence"/>
</dbReference>
<protein>
    <submittedName>
        <fullName evidence="2">24753_t:CDS:1</fullName>
    </submittedName>
</protein>
<evidence type="ECO:0000313" key="3">
    <source>
        <dbReference type="Proteomes" id="UP000789901"/>
    </source>
</evidence>
<reference evidence="2 3" key="1">
    <citation type="submission" date="2021-06" db="EMBL/GenBank/DDBJ databases">
        <authorList>
            <person name="Kallberg Y."/>
            <person name="Tangrot J."/>
            <person name="Rosling A."/>
        </authorList>
    </citation>
    <scope>NUCLEOTIDE SEQUENCE [LARGE SCALE GENOMIC DNA]</scope>
    <source>
        <strain evidence="2 3">120-4 pot B 10/14</strain>
    </source>
</reference>
<organism evidence="2 3">
    <name type="scientific">Gigaspora margarita</name>
    <dbReference type="NCBI Taxonomy" id="4874"/>
    <lineage>
        <taxon>Eukaryota</taxon>
        <taxon>Fungi</taxon>
        <taxon>Fungi incertae sedis</taxon>
        <taxon>Mucoromycota</taxon>
        <taxon>Glomeromycotina</taxon>
        <taxon>Glomeromycetes</taxon>
        <taxon>Diversisporales</taxon>
        <taxon>Gigasporaceae</taxon>
        <taxon>Gigaspora</taxon>
    </lineage>
</organism>
<gene>
    <name evidence="2" type="ORF">GMARGA_LOCUS37498</name>
</gene>
<sequence length="103" mass="12218">PPHSHYQILKFQEVGTSLATSINELSEEDFDSTWLYANKISTLRKELEYTSNVNNVLQAEKTVWQAEKEVWQARKNLWEVEKNLMNDEISTLERKLDNLEKKY</sequence>
<accession>A0ABN7X0R1</accession>
<dbReference type="EMBL" id="CAJVQB010078540">
    <property type="protein sequence ID" value="CAG8845184.1"/>
    <property type="molecule type" value="Genomic_DNA"/>
</dbReference>
<keyword evidence="1" id="KW-0175">Coiled coil</keyword>
<keyword evidence="3" id="KW-1185">Reference proteome</keyword>
<name>A0ABN7X0R1_GIGMA</name>
<proteinExistence type="predicted"/>